<dbReference type="InParanoid" id="F6WT29"/>
<dbReference type="GeneTree" id="ENSGT00390000012883"/>
<dbReference type="AlphaFoldDB" id="F6WT29"/>
<proteinExistence type="predicted"/>
<dbReference type="Gene3D" id="3.80.10.10">
    <property type="entry name" value="Ribonuclease Inhibitor"/>
    <property type="match status" value="1"/>
</dbReference>
<dbReference type="HOGENOM" id="CLU_1304499_0_0_1"/>
<evidence type="ECO:0000313" key="2">
    <source>
        <dbReference type="Proteomes" id="UP000008144"/>
    </source>
</evidence>
<accession>F6WT29</accession>
<reference evidence="1" key="2">
    <citation type="submission" date="2025-08" db="UniProtKB">
        <authorList>
            <consortium name="Ensembl"/>
        </authorList>
    </citation>
    <scope>IDENTIFICATION</scope>
</reference>
<dbReference type="Ensembl" id="ENSCINT00000028253.2">
    <property type="protein sequence ID" value="ENSCINP00000028007.2"/>
    <property type="gene ID" value="ENSCING00000016026.2"/>
</dbReference>
<dbReference type="InterPro" id="IPR032675">
    <property type="entry name" value="LRR_dom_sf"/>
</dbReference>
<reference evidence="1" key="3">
    <citation type="submission" date="2025-09" db="UniProtKB">
        <authorList>
            <consortium name="Ensembl"/>
        </authorList>
    </citation>
    <scope>IDENTIFICATION</scope>
</reference>
<evidence type="ECO:0000313" key="1">
    <source>
        <dbReference type="Ensembl" id="ENSCINP00000028007.2"/>
    </source>
</evidence>
<dbReference type="SUPFAM" id="SSF52047">
    <property type="entry name" value="RNI-like"/>
    <property type="match status" value="1"/>
</dbReference>
<dbReference type="Proteomes" id="UP000008144">
    <property type="component" value="Unassembled WGS sequence"/>
</dbReference>
<reference evidence="2" key="1">
    <citation type="journal article" date="2002" name="Science">
        <title>The draft genome of Ciona intestinalis: insights into chordate and vertebrate origins.</title>
        <authorList>
            <person name="Dehal P."/>
            <person name="Satou Y."/>
            <person name="Campbell R.K."/>
            <person name="Chapman J."/>
            <person name="Degnan B."/>
            <person name="De Tomaso A."/>
            <person name="Davidson B."/>
            <person name="Di Gregorio A."/>
            <person name="Gelpke M."/>
            <person name="Goodstein D.M."/>
            <person name="Harafuji N."/>
            <person name="Hastings K.E."/>
            <person name="Ho I."/>
            <person name="Hotta K."/>
            <person name="Huang W."/>
            <person name="Kawashima T."/>
            <person name="Lemaire P."/>
            <person name="Martinez D."/>
            <person name="Meinertzhagen I.A."/>
            <person name="Necula S."/>
            <person name="Nonaka M."/>
            <person name="Putnam N."/>
            <person name="Rash S."/>
            <person name="Saiga H."/>
            <person name="Satake M."/>
            <person name="Terry A."/>
            <person name="Yamada L."/>
            <person name="Wang H.G."/>
            <person name="Awazu S."/>
            <person name="Azumi K."/>
            <person name="Boore J."/>
            <person name="Branno M."/>
            <person name="Chin-Bow S."/>
            <person name="DeSantis R."/>
            <person name="Doyle S."/>
            <person name="Francino P."/>
            <person name="Keys D.N."/>
            <person name="Haga S."/>
            <person name="Hayashi H."/>
            <person name="Hino K."/>
            <person name="Imai K.S."/>
            <person name="Inaba K."/>
            <person name="Kano S."/>
            <person name="Kobayashi K."/>
            <person name="Kobayashi M."/>
            <person name="Lee B.I."/>
            <person name="Makabe K.W."/>
            <person name="Manohar C."/>
            <person name="Matassi G."/>
            <person name="Medina M."/>
            <person name="Mochizuki Y."/>
            <person name="Mount S."/>
            <person name="Morishita T."/>
            <person name="Miura S."/>
            <person name="Nakayama A."/>
            <person name="Nishizaka S."/>
            <person name="Nomoto H."/>
            <person name="Ohta F."/>
            <person name="Oishi K."/>
            <person name="Rigoutsos I."/>
            <person name="Sano M."/>
            <person name="Sasaki A."/>
            <person name="Sasakura Y."/>
            <person name="Shoguchi E."/>
            <person name="Shin-i T."/>
            <person name="Spagnuolo A."/>
            <person name="Stainier D."/>
            <person name="Suzuki M.M."/>
            <person name="Tassy O."/>
            <person name="Takatori N."/>
            <person name="Tokuoka M."/>
            <person name="Yagi K."/>
            <person name="Yoshizaki F."/>
            <person name="Wada S."/>
            <person name="Zhang C."/>
            <person name="Hyatt P.D."/>
            <person name="Larimer F."/>
            <person name="Detter C."/>
            <person name="Doggett N."/>
            <person name="Glavina T."/>
            <person name="Hawkins T."/>
            <person name="Richardson P."/>
            <person name="Lucas S."/>
            <person name="Kohara Y."/>
            <person name="Levine M."/>
            <person name="Satoh N."/>
            <person name="Rokhsar D.S."/>
        </authorList>
    </citation>
    <scope>NUCLEOTIDE SEQUENCE [LARGE SCALE GENOMIC DNA]</scope>
</reference>
<keyword evidence="2" id="KW-1185">Reference proteome</keyword>
<sequence>MPQLIRMKAPSNRTEIAEVAFAFNTFTTPRELNLSKCGSDEASFVAFLRGLRVSQITRLNIENVRMTDSTTQALLPHLGVLDQLDLDERKLAARNRIILHEAVERLTNPKGLKVNDMSGDRWSKYWKVFKDQPDDDVMQILQLLPGKIKILNIKEGWMTDSTTQAILSHLDVMDKLTLSEENISAQNCITLHEAVKRLTNPQRIKSESHQW</sequence>
<name>F6WT29_CIOIN</name>
<protein>
    <submittedName>
        <fullName evidence="1">Uncharacterized protein</fullName>
    </submittedName>
</protein>
<organism evidence="1 2">
    <name type="scientific">Ciona intestinalis</name>
    <name type="common">Transparent sea squirt</name>
    <name type="synonym">Ascidia intestinalis</name>
    <dbReference type="NCBI Taxonomy" id="7719"/>
    <lineage>
        <taxon>Eukaryota</taxon>
        <taxon>Metazoa</taxon>
        <taxon>Chordata</taxon>
        <taxon>Tunicata</taxon>
        <taxon>Ascidiacea</taxon>
        <taxon>Phlebobranchia</taxon>
        <taxon>Cionidae</taxon>
        <taxon>Ciona</taxon>
    </lineage>
</organism>